<reference evidence="3 4" key="1">
    <citation type="journal article" date="2020" name="ISME J.">
        <title>Enrichment and physiological characterization of a novel comammox Nitrospira indicates ammonium inhibition of complete nitrification.</title>
        <authorList>
            <person name="Sakoula D."/>
            <person name="Koch H."/>
            <person name="Frank J."/>
            <person name="Jetten M.S.M."/>
            <person name="van Kessel M.A.H.J."/>
            <person name="Lucker S."/>
        </authorList>
    </citation>
    <scope>NUCLEOTIDE SEQUENCE [LARGE SCALE GENOMIC DNA]</scope>
    <source>
        <strain evidence="3">Comreactor17</strain>
    </source>
</reference>
<protein>
    <recommendedName>
        <fullName evidence="2">VanZ-like domain-containing protein</fullName>
    </recommendedName>
</protein>
<keyword evidence="1" id="KW-1133">Transmembrane helix</keyword>
<name>A0A7S8J0C7_9BACT</name>
<proteinExistence type="predicted"/>
<feature type="transmembrane region" description="Helical" evidence="1">
    <location>
        <begin position="44"/>
        <end position="64"/>
    </location>
</feature>
<keyword evidence="1" id="KW-0812">Transmembrane</keyword>
<feature type="domain" description="VanZ-like" evidence="2">
    <location>
        <begin position="38"/>
        <end position="116"/>
    </location>
</feature>
<dbReference type="KEGG" id="nkf:Nkreftii_002967"/>
<dbReference type="AlphaFoldDB" id="A0A7S8J0C7"/>
<dbReference type="Pfam" id="PF04892">
    <property type="entry name" value="VanZ"/>
    <property type="match status" value="1"/>
</dbReference>
<dbReference type="InterPro" id="IPR006976">
    <property type="entry name" value="VanZ-like"/>
</dbReference>
<dbReference type="PANTHER" id="PTHR28008">
    <property type="entry name" value="DOMAIN PROTEIN, PUTATIVE (AFU_ORTHOLOGUE AFUA_3G10980)-RELATED"/>
    <property type="match status" value="1"/>
</dbReference>
<evidence type="ECO:0000256" key="1">
    <source>
        <dbReference type="SAM" id="Phobius"/>
    </source>
</evidence>
<dbReference type="NCBIfam" id="NF037970">
    <property type="entry name" value="vanZ_1"/>
    <property type="match status" value="1"/>
</dbReference>
<dbReference type="Proteomes" id="UP000593737">
    <property type="component" value="Chromosome"/>
</dbReference>
<evidence type="ECO:0000259" key="2">
    <source>
        <dbReference type="Pfam" id="PF04892"/>
    </source>
</evidence>
<keyword evidence="1" id="KW-0472">Membrane</keyword>
<evidence type="ECO:0000313" key="3">
    <source>
        <dbReference type="EMBL" id="QPD05193.1"/>
    </source>
</evidence>
<dbReference type="EMBL" id="CP047423">
    <property type="protein sequence ID" value="QPD05193.1"/>
    <property type="molecule type" value="Genomic_DNA"/>
</dbReference>
<organism evidence="3 4">
    <name type="scientific">Candidatus Nitrospira kreftii</name>
    <dbReference type="NCBI Taxonomy" id="2652173"/>
    <lineage>
        <taxon>Bacteria</taxon>
        <taxon>Pseudomonadati</taxon>
        <taxon>Nitrospirota</taxon>
        <taxon>Nitrospiria</taxon>
        <taxon>Nitrospirales</taxon>
        <taxon>Nitrospiraceae</taxon>
        <taxon>Nitrospira</taxon>
    </lineage>
</organism>
<feature type="transmembrane region" description="Helical" evidence="1">
    <location>
        <begin position="7"/>
        <end position="24"/>
    </location>
</feature>
<dbReference type="PANTHER" id="PTHR28008:SF1">
    <property type="entry name" value="DOMAIN PROTEIN, PUTATIVE (AFU_ORTHOLOGUE AFUA_3G10980)-RELATED"/>
    <property type="match status" value="1"/>
</dbReference>
<sequence length="133" mass="14928">MLTFLRYWGPVCAYAGVIFYLSSLSHPEEHLPIVSRFSDKVLHAVEYAVFGALCFWALQGTLNVSWRRWAIPLSIVLASLYGVTDEFHQSFVPFRYSHVLDWVADTIGAILGVLAMHRAVNFSPANSIPEVGQ</sequence>
<accession>A0A7S8J0C7</accession>
<evidence type="ECO:0000313" key="4">
    <source>
        <dbReference type="Proteomes" id="UP000593737"/>
    </source>
</evidence>
<gene>
    <name evidence="3" type="ORF">Nkreftii_002967</name>
</gene>